<proteinExistence type="inferred from homology"/>
<evidence type="ECO:0000256" key="4">
    <source>
        <dbReference type="ARBA" id="ARBA00022840"/>
    </source>
</evidence>
<keyword evidence="3" id="KW-0227">DNA damage</keyword>
<dbReference type="Gene3D" id="3.40.50.300">
    <property type="entry name" value="P-loop containing nucleotide triphosphate hydrolases"/>
    <property type="match status" value="1"/>
</dbReference>
<dbReference type="SUPFAM" id="SSF53150">
    <property type="entry name" value="DNA repair protein MutS, domain II"/>
    <property type="match status" value="1"/>
</dbReference>
<feature type="domain" description="DNA mismatch repair proteins mutS family" evidence="8">
    <location>
        <begin position="674"/>
        <end position="864"/>
    </location>
</feature>
<dbReference type="GO" id="GO:0030983">
    <property type="term" value="F:mismatched DNA binding"/>
    <property type="evidence" value="ECO:0007669"/>
    <property type="project" value="InterPro"/>
</dbReference>
<keyword evidence="5" id="KW-0238">DNA-binding</keyword>
<dbReference type="GO" id="GO:0005739">
    <property type="term" value="C:mitochondrion"/>
    <property type="evidence" value="ECO:0007669"/>
    <property type="project" value="TreeGrafter"/>
</dbReference>
<dbReference type="InterPro" id="IPR036678">
    <property type="entry name" value="MutS_con_dom_sf"/>
</dbReference>
<dbReference type="PANTHER" id="PTHR11361">
    <property type="entry name" value="DNA MISMATCH REPAIR PROTEIN MUTS FAMILY MEMBER"/>
    <property type="match status" value="1"/>
</dbReference>
<comment type="similarity">
    <text evidence="1">Belongs to the DNA mismatch repair MutS family.</text>
</comment>
<organism evidence="9">
    <name type="scientific">viral metagenome</name>
    <dbReference type="NCBI Taxonomy" id="1070528"/>
    <lineage>
        <taxon>unclassified sequences</taxon>
        <taxon>metagenomes</taxon>
        <taxon>organismal metagenomes</taxon>
    </lineage>
</organism>
<dbReference type="InterPro" id="IPR036187">
    <property type="entry name" value="DNA_mismatch_repair_MutS_sf"/>
</dbReference>
<dbReference type="EMBL" id="MN740976">
    <property type="protein sequence ID" value="QHU20986.1"/>
    <property type="molecule type" value="Genomic_DNA"/>
</dbReference>
<reference evidence="9" key="1">
    <citation type="journal article" date="2020" name="Nature">
        <title>Giant virus diversity and host interactions through global metagenomics.</title>
        <authorList>
            <person name="Schulz F."/>
            <person name="Roux S."/>
            <person name="Paez-Espino D."/>
            <person name="Jungbluth S."/>
            <person name="Walsh D.A."/>
            <person name="Denef V.J."/>
            <person name="McMahon K.D."/>
            <person name="Konstantinidis K.T."/>
            <person name="Eloe-Fadrosh E.A."/>
            <person name="Kyrpides N.C."/>
            <person name="Woyke T."/>
        </authorList>
    </citation>
    <scope>NUCLEOTIDE SEQUENCE</scope>
    <source>
        <strain evidence="9">GVMAG-S-3300013094-100</strain>
    </source>
</reference>
<dbReference type="SMART" id="SM00534">
    <property type="entry name" value="MUTSac"/>
    <property type="match status" value="1"/>
</dbReference>
<dbReference type="GO" id="GO:0006298">
    <property type="term" value="P:mismatch repair"/>
    <property type="evidence" value="ECO:0007669"/>
    <property type="project" value="InterPro"/>
</dbReference>
<dbReference type="Pfam" id="PF01624">
    <property type="entry name" value="MutS_I"/>
    <property type="match status" value="1"/>
</dbReference>
<dbReference type="GO" id="GO:0043504">
    <property type="term" value="P:mitochondrial DNA repair"/>
    <property type="evidence" value="ECO:0007669"/>
    <property type="project" value="TreeGrafter"/>
</dbReference>
<dbReference type="InterPro" id="IPR000432">
    <property type="entry name" value="DNA_mismatch_repair_MutS_C"/>
</dbReference>
<dbReference type="Gene3D" id="3.40.1170.10">
    <property type="entry name" value="DNA repair protein MutS, domain I"/>
    <property type="match status" value="1"/>
</dbReference>
<keyword evidence="6" id="KW-0234">DNA repair</keyword>
<feature type="domain" description="DNA mismatch repair protein MutS core" evidence="7">
    <location>
        <begin position="321"/>
        <end position="657"/>
    </location>
</feature>
<dbReference type="SUPFAM" id="SSF55271">
    <property type="entry name" value="DNA repair protein MutS, domain I"/>
    <property type="match status" value="1"/>
</dbReference>
<evidence type="ECO:0000256" key="1">
    <source>
        <dbReference type="ARBA" id="ARBA00006271"/>
    </source>
</evidence>
<dbReference type="InterPro" id="IPR027417">
    <property type="entry name" value="P-loop_NTPase"/>
</dbReference>
<evidence type="ECO:0008006" key="10">
    <source>
        <dbReference type="Google" id="ProtNLM"/>
    </source>
</evidence>
<dbReference type="InterPro" id="IPR045076">
    <property type="entry name" value="MutS"/>
</dbReference>
<dbReference type="AlphaFoldDB" id="A0A6C0KV18"/>
<evidence type="ECO:0000256" key="5">
    <source>
        <dbReference type="ARBA" id="ARBA00023125"/>
    </source>
</evidence>
<protein>
    <recommendedName>
        <fullName evidence="10">DNA mismatch repair proteins mutS family domain-containing protein</fullName>
    </recommendedName>
</protein>
<evidence type="ECO:0000256" key="6">
    <source>
        <dbReference type="ARBA" id="ARBA00023204"/>
    </source>
</evidence>
<evidence type="ECO:0000313" key="9">
    <source>
        <dbReference type="EMBL" id="QHU20986.1"/>
    </source>
</evidence>
<dbReference type="InterPro" id="IPR007696">
    <property type="entry name" value="DNA_mismatch_repair_MutS_core"/>
</dbReference>
<dbReference type="GO" id="GO:0005524">
    <property type="term" value="F:ATP binding"/>
    <property type="evidence" value="ECO:0007669"/>
    <property type="project" value="UniProtKB-KW"/>
</dbReference>
<evidence type="ECO:0000259" key="8">
    <source>
        <dbReference type="SMART" id="SM00534"/>
    </source>
</evidence>
<dbReference type="GO" id="GO:0140664">
    <property type="term" value="F:ATP-dependent DNA damage sensor activity"/>
    <property type="evidence" value="ECO:0007669"/>
    <property type="project" value="InterPro"/>
</dbReference>
<evidence type="ECO:0000259" key="7">
    <source>
        <dbReference type="SMART" id="SM00533"/>
    </source>
</evidence>
<evidence type="ECO:0000256" key="3">
    <source>
        <dbReference type="ARBA" id="ARBA00022763"/>
    </source>
</evidence>
<dbReference type="Gene3D" id="1.10.1420.10">
    <property type="match status" value="1"/>
</dbReference>
<dbReference type="SUPFAM" id="SSF48334">
    <property type="entry name" value="DNA repair protein MutS, domain III"/>
    <property type="match status" value="1"/>
</dbReference>
<sequence length="1025" mass="116393">MVIIDDYIEYTNKYKKIYGERTVVLIEVGSFFEIYAIKNDTQDEGASDIYAIADLCNFQVSRKNKTILEITHKNHLMAGFPSYALTKHSQTLLNNGYTVVLIEQVTSPPNPERKLTQILSPSMQVSVNTIDGNYLMVTVWDIYKDVIGTRFFSLGIAGVDVSTGRTWVYEVMRGTSSALDEFTRCFQMYQPSEIVFIGNNLTPDERAKIEDTIGVKMDSGRSYHLLWDINISHYEKISYQNEILQKAYSHFGILKGLEALSIENYENARLAFVYMIQFGYEHSENIIKNLIYPDHLKFEGHCTLEYNSAIQLQLISTTNNNGEKPLLSILNRCSTAFAMRRFREQLLQPLNNVSTLKERYAKIQNMIDSDNSYKIHAILKTVLDIERMIRRMIMGRFNPAEWCGFHNSLESIINAFTLYTNKSDSTIYIKEIIKEYVDTIEIDEASKYNINEIKGNIFKTGIYKEIDEIDKEYISGMNILEKTADLFEEGAKVEYNERDGYSLLMTKKRWDTWSAANAANAANAAHAAKSANAAHIVNGKSDQYKAKLVSQTSSMVRVTSSRIQAVSDDIIKKSLYLSTLVTKQYREFIATFVEKNKDKILKLVLDVSELDIICTSARNAIDYNYKCPILCSEGDSSAGADSYLDAKNLRHPIIEIINTKYKYVPNDICLGRDNKGLLLFGMNSSGKSSFMKAIGLNIIMAQAGMFVAADNFKYKPYNHIFTRIAGIDNIYRGWSSFTIEMLELKTILQRADANSLVLGDELCSGTEAISALAIVAAGIQTLIKQESTFIFATHLHDLGKLGIIKNCEKIYIAHMHVEVNPENGLLIFDRKLRKGIGSEMYGLEVCKGLGLKSDFLKLAHEIRCEVMGISPEFVAIKQSNYNCDVRVGECKICGESNATETHHIKPQMLADANGFIEHYHKNKEFNLITVCEACHNKIHHGSLEINGYKETSEGSKLDIHNTNKELIQLFTKMRYYNEHFYIKKTARSRWNIATNGEIISLCAKKGFEYITLEQIKDNVTKNDLL</sequence>
<dbReference type="SMART" id="SM00533">
    <property type="entry name" value="MUTSd"/>
    <property type="match status" value="1"/>
</dbReference>
<dbReference type="GO" id="GO:0005634">
    <property type="term" value="C:nucleus"/>
    <property type="evidence" value="ECO:0007669"/>
    <property type="project" value="TreeGrafter"/>
</dbReference>
<dbReference type="CDD" id="cd00085">
    <property type="entry name" value="HNHc"/>
    <property type="match status" value="1"/>
</dbReference>
<dbReference type="InterPro" id="IPR003615">
    <property type="entry name" value="HNH_nuc"/>
</dbReference>
<dbReference type="InterPro" id="IPR016151">
    <property type="entry name" value="DNA_mismatch_repair_MutS_N"/>
</dbReference>
<dbReference type="PANTHER" id="PTHR11361:SF34">
    <property type="entry name" value="DNA MISMATCH REPAIR PROTEIN MSH1, MITOCHONDRIAL"/>
    <property type="match status" value="1"/>
</dbReference>
<dbReference type="InterPro" id="IPR007695">
    <property type="entry name" value="DNA_mismatch_repair_MutS-lik_N"/>
</dbReference>
<evidence type="ECO:0000256" key="2">
    <source>
        <dbReference type="ARBA" id="ARBA00022741"/>
    </source>
</evidence>
<dbReference type="SUPFAM" id="SSF52540">
    <property type="entry name" value="P-loop containing nucleoside triphosphate hydrolases"/>
    <property type="match status" value="1"/>
</dbReference>
<accession>A0A6C0KV18</accession>
<dbReference type="Pfam" id="PF00488">
    <property type="entry name" value="MutS_V"/>
    <property type="match status" value="1"/>
</dbReference>
<keyword evidence="2" id="KW-0547">Nucleotide-binding</keyword>
<dbReference type="Pfam" id="PF05192">
    <property type="entry name" value="MutS_III"/>
    <property type="match status" value="1"/>
</dbReference>
<keyword evidence="4" id="KW-0067">ATP-binding</keyword>
<name>A0A6C0KV18_9ZZZZ</name>